<name>A0A679I8B3_9RHOO</name>
<organism evidence="4 5">
    <name type="scientific">Fluviibacter phosphoraccumulans</name>
    <dbReference type="NCBI Taxonomy" id="1751046"/>
    <lineage>
        <taxon>Bacteria</taxon>
        <taxon>Pseudomonadati</taxon>
        <taxon>Pseudomonadota</taxon>
        <taxon>Betaproteobacteria</taxon>
        <taxon>Rhodocyclales</taxon>
        <taxon>Fluviibacteraceae</taxon>
        <taxon>Fluviibacter</taxon>
    </lineage>
</organism>
<protein>
    <submittedName>
        <fullName evidence="4">Cytochrome c</fullName>
    </submittedName>
</protein>
<dbReference type="SUPFAM" id="SSF46626">
    <property type="entry name" value="Cytochrome c"/>
    <property type="match status" value="5"/>
</dbReference>
<proteinExistence type="predicted"/>
<dbReference type="EMBL" id="AP022345">
    <property type="protein sequence ID" value="BBU69094.1"/>
    <property type="molecule type" value="Genomic_DNA"/>
</dbReference>
<dbReference type="Proteomes" id="UP000463961">
    <property type="component" value="Chromosome"/>
</dbReference>
<dbReference type="AlphaFoldDB" id="A0A679I8B3"/>
<dbReference type="Gene3D" id="1.10.760.10">
    <property type="entry name" value="Cytochrome c-like domain"/>
    <property type="match status" value="4"/>
</dbReference>
<accession>A0A679I8B3</accession>
<dbReference type="InterPro" id="IPR009056">
    <property type="entry name" value="Cyt_c-like_dom"/>
</dbReference>
<keyword evidence="1" id="KW-0349">Heme</keyword>
<sequence length="627" mass="68683">MQGGKHMAGGLELKTPFGKLYSTNITPDKKAGIGSYTFEQFDRAMRKGVAADGHNLYPAMPYPSYAKMSGEDMQALYDYLMNGVEPVAQPNKASEMKWPFSMRWGLSLWNKMFLENKPFVEDKTKSAAWNRGAYIVQGLGHCGSCHTPRGIAFQEKTMAQDGKNGNLFLAGSTVDAWHAVSLRDIWTEADIVEFLKTGRNKHATAYGTMTEVVGLSTQHFTQEDLQSIAVYLKSLPVTSKQVAATPKTTFVPQPAGEKLYKTAGGLGYDQFCSTCHRKDGMGVTGLFPPLAGNRSILSEDPTSAIHVTLSGWKSASTKGQPRVVGMPEFGNLTDEELADIITFMRTTWGNQATHVTAAQVKKVRDQIDLAKQDGTKFSTPRFANMLETANAEQVVYGMRLMTETKALLPDNVGNGLNCSSCHLNGGTVAKASPFVGVASQFPRYAARAGREIDLQDRINGCFKRSMHGKPVPKKSKEMQAMVAYFQWMNNGYKMNDKIPGRGIGKIDDAIVPDKTNGKKIYEAQCAVCHGQNGQGVQKPDGSYVFPAVWGDDSFNIGAGMARTYTAAAFIKSNMPMGHSTRFPLGHGGLSDQDAVDVAEYFSHVKRPDFAEKVNDWPNGEKPKDARY</sequence>
<keyword evidence="2" id="KW-0479">Metal-binding</keyword>
<dbReference type="GO" id="GO:0046872">
    <property type="term" value="F:metal ion binding"/>
    <property type="evidence" value="ECO:0007669"/>
    <property type="project" value="UniProtKB-KW"/>
</dbReference>
<dbReference type="Pfam" id="PF00034">
    <property type="entry name" value="Cytochrom_C"/>
    <property type="match status" value="2"/>
</dbReference>
<evidence type="ECO:0000256" key="1">
    <source>
        <dbReference type="ARBA" id="ARBA00022617"/>
    </source>
</evidence>
<dbReference type="GO" id="GO:0009055">
    <property type="term" value="F:electron transfer activity"/>
    <property type="evidence" value="ECO:0007669"/>
    <property type="project" value="InterPro"/>
</dbReference>
<evidence type="ECO:0000256" key="3">
    <source>
        <dbReference type="ARBA" id="ARBA00023004"/>
    </source>
</evidence>
<dbReference type="PANTHER" id="PTHR35008">
    <property type="entry name" value="BLL4482 PROTEIN-RELATED"/>
    <property type="match status" value="1"/>
</dbReference>
<reference evidence="5" key="1">
    <citation type="submission" date="2020-01" db="EMBL/GenBank/DDBJ databases">
        <title>Phosphoaccumulans saitamaens gen. nov., sp. nov., a polyphosphate accumulating bacterium isolated from surface river water.</title>
        <authorList>
            <person name="Watanabe K."/>
            <person name="Suda W."/>
        </authorList>
    </citation>
    <scope>NUCLEOTIDE SEQUENCE [LARGE SCALE GENOMIC DNA]</scope>
    <source>
        <strain evidence="5">ICHIAU1</strain>
    </source>
</reference>
<dbReference type="GO" id="GO:0020037">
    <property type="term" value="F:heme binding"/>
    <property type="evidence" value="ECO:0007669"/>
    <property type="project" value="InterPro"/>
</dbReference>
<dbReference type="PANTHER" id="PTHR35008:SF8">
    <property type="entry name" value="ALCOHOL DEHYDROGENASE CYTOCHROME C SUBUNIT"/>
    <property type="match status" value="1"/>
</dbReference>
<evidence type="ECO:0000313" key="4">
    <source>
        <dbReference type="EMBL" id="BBU69094.1"/>
    </source>
</evidence>
<dbReference type="InterPro" id="IPR051459">
    <property type="entry name" value="Cytochrome_c-type_DH"/>
</dbReference>
<dbReference type="Pfam" id="PF21342">
    <property type="entry name" value="SoxA-TsdA_cyt-c"/>
    <property type="match status" value="1"/>
</dbReference>
<evidence type="ECO:0000313" key="5">
    <source>
        <dbReference type="Proteomes" id="UP000463961"/>
    </source>
</evidence>
<gene>
    <name evidence="4" type="ORF">ICHIAU1_13770</name>
</gene>
<dbReference type="InterPro" id="IPR036909">
    <property type="entry name" value="Cyt_c-like_dom_sf"/>
</dbReference>
<keyword evidence="3" id="KW-0408">Iron</keyword>
<keyword evidence="5" id="KW-1185">Reference proteome</keyword>
<dbReference type="PROSITE" id="PS51007">
    <property type="entry name" value="CYTC"/>
    <property type="match status" value="3"/>
</dbReference>
<evidence type="ECO:0000256" key="2">
    <source>
        <dbReference type="ARBA" id="ARBA00022723"/>
    </source>
</evidence>